<organism evidence="1 2">
    <name type="scientific">Trachymyrmex septentrionalis</name>
    <dbReference type="NCBI Taxonomy" id="34720"/>
    <lineage>
        <taxon>Eukaryota</taxon>
        <taxon>Metazoa</taxon>
        <taxon>Ecdysozoa</taxon>
        <taxon>Arthropoda</taxon>
        <taxon>Hexapoda</taxon>
        <taxon>Insecta</taxon>
        <taxon>Pterygota</taxon>
        <taxon>Neoptera</taxon>
        <taxon>Endopterygota</taxon>
        <taxon>Hymenoptera</taxon>
        <taxon>Apocrita</taxon>
        <taxon>Aculeata</taxon>
        <taxon>Formicoidea</taxon>
        <taxon>Formicidae</taxon>
        <taxon>Myrmicinae</taxon>
        <taxon>Trachymyrmex</taxon>
    </lineage>
</organism>
<dbReference type="AlphaFoldDB" id="A0A195FT99"/>
<dbReference type="EMBL" id="KQ981272">
    <property type="protein sequence ID" value="KYN43835.1"/>
    <property type="molecule type" value="Genomic_DNA"/>
</dbReference>
<name>A0A195FT99_9HYME</name>
<keyword evidence="2" id="KW-1185">Reference proteome</keyword>
<accession>A0A195FT99</accession>
<protein>
    <submittedName>
        <fullName evidence="1">Uncharacterized protein</fullName>
    </submittedName>
</protein>
<dbReference type="Proteomes" id="UP000078541">
    <property type="component" value="Unassembled WGS sequence"/>
</dbReference>
<reference evidence="1 2" key="1">
    <citation type="submission" date="2016-03" db="EMBL/GenBank/DDBJ databases">
        <title>Trachymyrmex septentrionalis WGS genome.</title>
        <authorList>
            <person name="Nygaard S."/>
            <person name="Hu H."/>
            <person name="Boomsma J."/>
            <person name="Zhang G."/>
        </authorList>
    </citation>
    <scope>NUCLEOTIDE SEQUENCE [LARGE SCALE GENOMIC DNA]</scope>
    <source>
        <strain evidence="1">Tsep2-gDNA-1</strain>
        <tissue evidence="1">Whole body</tissue>
    </source>
</reference>
<gene>
    <name evidence="1" type="ORF">ALC56_01704</name>
</gene>
<evidence type="ECO:0000313" key="2">
    <source>
        <dbReference type="Proteomes" id="UP000078541"/>
    </source>
</evidence>
<sequence>MRGKNAEPKHSTSNEANQIFTQFESQLQSTTGPSNASFTCNRSSLEVTYQREIYHVLDDYSPVKHQGIISIDFLTRNNFNYFSNKNLILKGKEFKRCDKPHLSDIKKRSDVLVTFRDDTEVITRMNDSSKPILSKHLHAEIKSIEDFHDVPVYSITKETLDNTCLQLLKENICLSHLPEHSSKI</sequence>
<evidence type="ECO:0000313" key="1">
    <source>
        <dbReference type="EMBL" id="KYN43835.1"/>
    </source>
</evidence>
<proteinExistence type="predicted"/>